<dbReference type="Gene3D" id="3.40.50.300">
    <property type="entry name" value="P-loop containing nucleotide triphosphate hydrolases"/>
    <property type="match status" value="1"/>
</dbReference>
<accession>A0A1H5GSK4</accession>
<evidence type="ECO:0000313" key="4">
    <source>
        <dbReference type="Proteomes" id="UP000183114"/>
    </source>
</evidence>
<dbReference type="SUPFAM" id="SSF52540">
    <property type="entry name" value="P-loop containing nucleoside triphosphate hydrolases"/>
    <property type="match status" value="1"/>
</dbReference>
<dbReference type="Proteomes" id="UP000183114">
    <property type="component" value="Unassembled WGS sequence"/>
</dbReference>
<feature type="region of interest" description="Disordered" evidence="1">
    <location>
        <begin position="1"/>
        <end position="29"/>
    </location>
</feature>
<dbReference type="Pfam" id="PF07693">
    <property type="entry name" value="KAP_NTPase"/>
    <property type="match status" value="1"/>
</dbReference>
<dbReference type="EMBL" id="FNTF01000002">
    <property type="protein sequence ID" value="SEE18451.1"/>
    <property type="molecule type" value="Genomic_DNA"/>
</dbReference>
<dbReference type="AlphaFoldDB" id="A0A1H5GSK4"/>
<dbReference type="RefSeq" id="WP_074878627.1">
    <property type="nucleotide sequence ID" value="NZ_FNTF01000002.1"/>
</dbReference>
<name>A0A1H5GSK4_9PSED</name>
<evidence type="ECO:0000313" key="3">
    <source>
        <dbReference type="EMBL" id="SEE18451.1"/>
    </source>
</evidence>
<feature type="domain" description="KAP NTPase" evidence="2">
    <location>
        <begin position="55"/>
        <end position="258"/>
    </location>
</feature>
<protein>
    <recommendedName>
        <fullName evidence="2">KAP NTPase domain-containing protein</fullName>
    </recommendedName>
</protein>
<proteinExistence type="predicted"/>
<dbReference type="InterPro" id="IPR027417">
    <property type="entry name" value="P-loop_NTPase"/>
</dbReference>
<reference evidence="3 4" key="1">
    <citation type="submission" date="2016-10" db="EMBL/GenBank/DDBJ databases">
        <authorList>
            <person name="de Groot N.N."/>
        </authorList>
    </citation>
    <scope>NUCLEOTIDE SEQUENCE [LARGE SCALE GENOMIC DNA]</scope>
    <source>
        <strain evidence="3 4">BS3655</strain>
    </source>
</reference>
<gene>
    <name evidence="3" type="ORF">SAMN04490185_5132</name>
</gene>
<evidence type="ECO:0000256" key="1">
    <source>
        <dbReference type="SAM" id="MobiDB-lite"/>
    </source>
</evidence>
<dbReference type="InterPro" id="IPR011646">
    <property type="entry name" value="KAP_P-loop"/>
</dbReference>
<feature type="compositionally biased region" description="Polar residues" evidence="1">
    <location>
        <begin position="1"/>
        <end position="18"/>
    </location>
</feature>
<sequence length="827" mass="93173">MLNTNEQQVTIDLSSSERNGPIEPNNLIQGGSFKKLTSQIKERLENKEKKEQYSPALGNSQVFFIDGTRGAGKSTFLSAVYHALTSEENAEIKGLRLKALQLLDPSKINIREHLFLSIVYRIKKLIENTTTAYQSYSDLSNEKSEKFRKQFKELAGGLQLLNDNHNPLDGIDEEVFLDLGIERARDGVELAKNFHKLVETTCEILKVDALVIAIDDADTNFKKGREVLELIRCYLDSPHFIVLITGDLELYSHLVRDHYYENIGERLHQQDPTRNPEREKLIDHLEDQYLLKLFPINKRIHLSPLWSFEKSIKDISITHPKWGTEKRNLDETLKSIIKTGFRLKSDQDINLFREFLLKQPLRSILQLLNSCAPHLIEKNQTISPQILSESMRAMVLGSLYKKGIDTDALTTGDITTLIDAVFRLALEDGEFDTGAYLRPQPKDESLRKCFAALSAEVARHCEGSPQNTIMYLLQGPGSVALYKDARKSIKIDSDELALTWFKNYFSIGRQEDALNWAWHAAPVIMGASSSIRAIKCGVLGLNRSSSGNTNKDLIPIKEILDSIGKEYEAPAFSYTLINVFDKDNRTYASIFNVLGLMCRLLLPSSKDSTNHVAFELVRISTTPTISAPRWSDNVGTDDTDEKDPEDDQISAIEKTKFVENTAMWLDHTNSLSPSIKPSAVLIGKIWTRLYFSLINCAQTYRIGSGTNAGPATIMEFFALCVINAVLVEEHDHHYSSDIEPNSSSNFRKNPQTAGSTINSKFINIDMTKYPLTAIIGGCPLLLNLLPQKNTYKELFDKLAVNKEQNPGCPTDIFEKINCGLIVKQSKK</sequence>
<organism evidence="3 4">
    <name type="scientific">Pseudomonas frederiksbergensis</name>
    <dbReference type="NCBI Taxonomy" id="104087"/>
    <lineage>
        <taxon>Bacteria</taxon>
        <taxon>Pseudomonadati</taxon>
        <taxon>Pseudomonadota</taxon>
        <taxon>Gammaproteobacteria</taxon>
        <taxon>Pseudomonadales</taxon>
        <taxon>Pseudomonadaceae</taxon>
        <taxon>Pseudomonas</taxon>
    </lineage>
</organism>
<evidence type="ECO:0000259" key="2">
    <source>
        <dbReference type="Pfam" id="PF07693"/>
    </source>
</evidence>